<dbReference type="EMBL" id="KV921895">
    <property type="protein sequence ID" value="ORE07974.1"/>
    <property type="molecule type" value="Genomic_DNA"/>
</dbReference>
<gene>
    <name evidence="1" type="ORF">BCV72DRAFT_204424</name>
</gene>
<proteinExistence type="predicted"/>
<dbReference type="Proteomes" id="UP000242414">
    <property type="component" value="Unassembled WGS sequence"/>
</dbReference>
<dbReference type="VEuPathDB" id="FungiDB:BCV72DRAFT_204424"/>
<evidence type="ECO:0000313" key="1">
    <source>
        <dbReference type="EMBL" id="ORE07974.1"/>
    </source>
</evidence>
<protein>
    <submittedName>
        <fullName evidence="1">Uncharacterized protein</fullName>
    </submittedName>
</protein>
<organism evidence="1">
    <name type="scientific">Rhizopus microsporus var. microsporus</name>
    <dbReference type="NCBI Taxonomy" id="86635"/>
    <lineage>
        <taxon>Eukaryota</taxon>
        <taxon>Fungi</taxon>
        <taxon>Fungi incertae sedis</taxon>
        <taxon>Mucoromycota</taxon>
        <taxon>Mucoromycotina</taxon>
        <taxon>Mucoromycetes</taxon>
        <taxon>Mucorales</taxon>
        <taxon>Mucorineae</taxon>
        <taxon>Rhizopodaceae</taxon>
        <taxon>Rhizopus</taxon>
    </lineage>
</organism>
<reference evidence="1" key="1">
    <citation type="journal article" date="2016" name="Proc. Natl. Acad. Sci. U.S.A.">
        <title>Lipid metabolic changes in an early divergent fungus govern the establishment of a mutualistic symbiosis with endobacteria.</title>
        <authorList>
            <person name="Lastovetsky O.A."/>
            <person name="Gaspar M.L."/>
            <person name="Mondo S.J."/>
            <person name="LaButti K.M."/>
            <person name="Sandor L."/>
            <person name="Grigoriev I.V."/>
            <person name="Henry S.A."/>
            <person name="Pawlowska T.E."/>
        </authorList>
    </citation>
    <scope>NUCLEOTIDE SEQUENCE [LARGE SCALE GENOMIC DNA]</scope>
    <source>
        <strain evidence="1">ATCC 52814</strain>
    </source>
</reference>
<accession>A0A1X0R7M0</accession>
<sequence length="133" mass="14828">MRARLLQSRVDRLHDRVLVGRVYVSVSSFASDEFKKRDKKGKCDVINMLNNVDGNKHTSNKEVCLAAVNHADQSASISDIKNLSGCIARVSKIIIDNLPWKNEATILTRQQTMTEATVLSAFNYRASCIKSST</sequence>
<dbReference type="AlphaFoldDB" id="A0A1X0R7M0"/>
<name>A0A1X0R7M0_RHIZD</name>